<comment type="caution">
    <text evidence="1">The sequence shown here is derived from an EMBL/GenBank/DDBJ whole genome shotgun (WGS) entry which is preliminary data.</text>
</comment>
<keyword evidence="2" id="KW-1185">Reference proteome</keyword>
<proteinExistence type="predicted"/>
<evidence type="ECO:0008006" key="3">
    <source>
        <dbReference type="Google" id="ProtNLM"/>
    </source>
</evidence>
<dbReference type="RefSeq" id="WP_111597856.1">
    <property type="nucleotide sequence ID" value="NZ_QLLL01000004.1"/>
</dbReference>
<organism evidence="1 2">
    <name type="scientific">Chitinophaga skermanii</name>
    <dbReference type="NCBI Taxonomy" id="331697"/>
    <lineage>
        <taxon>Bacteria</taxon>
        <taxon>Pseudomonadati</taxon>
        <taxon>Bacteroidota</taxon>
        <taxon>Chitinophagia</taxon>
        <taxon>Chitinophagales</taxon>
        <taxon>Chitinophagaceae</taxon>
        <taxon>Chitinophaga</taxon>
    </lineage>
</organism>
<gene>
    <name evidence="1" type="ORF">LX64_02402</name>
</gene>
<evidence type="ECO:0000313" key="2">
    <source>
        <dbReference type="Proteomes" id="UP000249547"/>
    </source>
</evidence>
<evidence type="ECO:0000313" key="1">
    <source>
        <dbReference type="EMBL" id="RAJ05247.1"/>
    </source>
</evidence>
<name>A0A327QU18_9BACT</name>
<reference evidence="1 2" key="1">
    <citation type="submission" date="2018-06" db="EMBL/GenBank/DDBJ databases">
        <title>Genomic Encyclopedia of Archaeal and Bacterial Type Strains, Phase II (KMG-II): from individual species to whole genera.</title>
        <authorList>
            <person name="Goeker M."/>
        </authorList>
    </citation>
    <scope>NUCLEOTIDE SEQUENCE [LARGE SCALE GENOMIC DNA]</scope>
    <source>
        <strain evidence="1 2">DSM 23857</strain>
    </source>
</reference>
<sequence length="141" mass="15389">MQPGTRLQVVLTALLIVGLTVFIPSTSKAQQNTMKEYVLLVRLNPEKLTKQNIDSIHAGWDRVLAEWKAGHHYLTGSPVVAEGLVIQNTSAPAEKGAIYSDGLRIISIIHLAALNEEEAVRLARMAPILAFGGNIEIRTKP</sequence>
<dbReference type="EMBL" id="QLLL01000004">
    <property type="protein sequence ID" value="RAJ05247.1"/>
    <property type="molecule type" value="Genomic_DNA"/>
</dbReference>
<accession>A0A327QU18</accession>
<protein>
    <recommendedName>
        <fullName evidence="3">YCII-related domain-containing protein</fullName>
    </recommendedName>
</protein>
<dbReference type="Proteomes" id="UP000249547">
    <property type="component" value="Unassembled WGS sequence"/>
</dbReference>
<dbReference type="OrthoDB" id="677630at2"/>
<dbReference type="AlphaFoldDB" id="A0A327QU18"/>